<dbReference type="EMBL" id="CAMXCT020003905">
    <property type="protein sequence ID" value="CAL1160237.1"/>
    <property type="molecule type" value="Genomic_DNA"/>
</dbReference>
<feature type="transmembrane region" description="Helical" evidence="1">
    <location>
        <begin position="333"/>
        <end position="351"/>
    </location>
</feature>
<dbReference type="OrthoDB" id="412895at2759"/>
<dbReference type="EMBL" id="CAMXCT030003905">
    <property type="protein sequence ID" value="CAL4794174.1"/>
    <property type="molecule type" value="Genomic_DNA"/>
</dbReference>
<dbReference type="Proteomes" id="UP001152797">
    <property type="component" value="Unassembled WGS sequence"/>
</dbReference>
<proteinExistence type="predicted"/>
<keyword evidence="1" id="KW-0812">Transmembrane</keyword>
<reference evidence="3 4" key="2">
    <citation type="submission" date="2024-05" db="EMBL/GenBank/DDBJ databases">
        <authorList>
            <person name="Chen Y."/>
            <person name="Shah S."/>
            <person name="Dougan E. K."/>
            <person name="Thang M."/>
            <person name="Chan C."/>
        </authorList>
    </citation>
    <scope>NUCLEOTIDE SEQUENCE [LARGE SCALE GENOMIC DNA]</scope>
</reference>
<protein>
    <submittedName>
        <fullName evidence="2">Uncharacterized protein</fullName>
    </submittedName>
</protein>
<sequence length="426" mass="48390">MVDSSPCVWNIPRCGTLDHEVVVGFGRRKKPRNLGHLSWPTRGALAMFVLGSCRRLRPRHGSSPMGLLWAEPETSWFGRLFQPDTSIFKQTRQYSTPDALDKAYQGLPLDLKDLSRKNGPNVPATSLESPAYRIVAFSIAFMAYPGVVRFLRQILQLGDGENVNDLADVVTDFVTVETFVFGSYSGVTLTLQIQRLAELQTNCVRECALLSGLAEHTVELFDSLPKGALPQKTRETVQHNERKALKALWHHTERLAFSTRGEELMDIADRQRQDDSISNYRLALLKWGRTRREDTTNSPLYEQDLQLCLSMVNQLKDFRAGRLSRESLILPPTFYWTFGLLSIFITISFTLREAADPNSEFSIVDRCFFSTLTLAFLTLFRFAIDMNYPFKGDYQIRRGTISAELISARRTIQNALGEDMAEIDEL</sequence>
<dbReference type="InterPro" id="IPR025333">
    <property type="entry name" value="DUF4239"/>
</dbReference>
<name>A0A9P1DBS2_9DINO</name>
<keyword evidence="4" id="KW-1185">Reference proteome</keyword>
<evidence type="ECO:0000313" key="3">
    <source>
        <dbReference type="EMBL" id="CAL4794174.1"/>
    </source>
</evidence>
<feature type="transmembrane region" description="Helical" evidence="1">
    <location>
        <begin position="363"/>
        <end position="384"/>
    </location>
</feature>
<dbReference type="Pfam" id="PF14023">
    <property type="entry name" value="Bestrophin-like"/>
    <property type="match status" value="1"/>
</dbReference>
<evidence type="ECO:0000256" key="1">
    <source>
        <dbReference type="SAM" id="Phobius"/>
    </source>
</evidence>
<accession>A0A9P1DBS2</accession>
<evidence type="ECO:0000313" key="4">
    <source>
        <dbReference type="Proteomes" id="UP001152797"/>
    </source>
</evidence>
<gene>
    <name evidence="2" type="ORF">C1SCF055_LOCUS32462</name>
</gene>
<keyword evidence="1" id="KW-1133">Transmembrane helix</keyword>
<reference evidence="2" key="1">
    <citation type="submission" date="2022-10" db="EMBL/GenBank/DDBJ databases">
        <authorList>
            <person name="Chen Y."/>
            <person name="Dougan E. K."/>
            <person name="Chan C."/>
            <person name="Rhodes N."/>
            <person name="Thang M."/>
        </authorList>
    </citation>
    <scope>NUCLEOTIDE SEQUENCE</scope>
</reference>
<organism evidence="2">
    <name type="scientific">Cladocopium goreaui</name>
    <dbReference type="NCBI Taxonomy" id="2562237"/>
    <lineage>
        <taxon>Eukaryota</taxon>
        <taxon>Sar</taxon>
        <taxon>Alveolata</taxon>
        <taxon>Dinophyceae</taxon>
        <taxon>Suessiales</taxon>
        <taxon>Symbiodiniaceae</taxon>
        <taxon>Cladocopium</taxon>
    </lineage>
</organism>
<comment type="caution">
    <text evidence="2">The sequence shown here is derived from an EMBL/GenBank/DDBJ whole genome shotgun (WGS) entry which is preliminary data.</text>
</comment>
<keyword evidence="1" id="KW-0472">Membrane</keyword>
<dbReference type="AlphaFoldDB" id="A0A9P1DBS2"/>
<evidence type="ECO:0000313" key="2">
    <source>
        <dbReference type="EMBL" id="CAI4006862.1"/>
    </source>
</evidence>
<dbReference type="EMBL" id="CAMXCT010003905">
    <property type="protein sequence ID" value="CAI4006862.1"/>
    <property type="molecule type" value="Genomic_DNA"/>
</dbReference>